<keyword evidence="1" id="KW-1133">Transmembrane helix</keyword>
<feature type="transmembrane region" description="Helical" evidence="1">
    <location>
        <begin position="45"/>
        <end position="66"/>
    </location>
</feature>
<gene>
    <name evidence="2" type="ORF">BT96DRAFT_294719</name>
</gene>
<reference evidence="2" key="1">
    <citation type="journal article" date="2019" name="Environ. Microbiol.">
        <title>Fungal ecological strategies reflected in gene transcription - a case study of two litter decomposers.</title>
        <authorList>
            <person name="Barbi F."/>
            <person name="Kohler A."/>
            <person name="Barry K."/>
            <person name="Baskaran P."/>
            <person name="Daum C."/>
            <person name="Fauchery L."/>
            <person name="Ihrmark K."/>
            <person name="Kuo A."/>
            <person name="LaButti K."/>
            <person name="Lipzen A."/>
            <person name="Morin E."/>
            <person name="Grigoriev I.V."/>
            <person name="Henrissat B."/>
            <person name="Lindahl B."/>
            <person name="Martin F."/>
        </authorList>
    </citation>
    <scope>NUCLEOTIDE SEQUENCE</scope>
    <source>
        <strain evidence="2">JB14</strain>
    </source>
</reference>
<name>A0A6A4I7Q1_9AGAR</name>
<accession>A0A6A4I7Q1</accession>
<sequence length="142" mass="16352">MCLYLEKMFHSYTMLYCSLLFVGLKAFILFIFVEEPEFVKDMGVDIAFCLALIHVLWTSYYAMTLFSAGPFHSRIAGFAAVIEARTANIVSVLRAVSHKSEIVVTVTHGLNGRLEDDTDEWRWLDRLRLEPLPAAVTFRWRL</sequence>
<dbReference type="Proteomes" id="UP000799118">
    <property type="component" value="Unassembled WGS sequence"/>
</dbReference>
<evidence type="ECO:0000313" key="3">
    <source>
        <dbReference type="Proteomes" id="UP000799118"/>
    </source>
</evidence>
<organism evidence="2 3">
    <name type="scientific">Gymnopus androsaceus JB14</name>
    <dbReference type="NCBI Taxonomy" id="1447944"/>
    <lineage>
        <taxon>Eukaryota</taxon>
        <taxon>Fungi</taxon>
        <taxon>Dikarya</taxon>
        <taxon>Basidiomycota</taxon>
        <taxon>Agaricomycotina</taxon>
        <taxon>Agaricomycetes</taxon>
        <taxon>Agaricomycetidae</taxon>
        <taxon>Agaricales</taxon>
        <taxon>Marasmiineae</taxon>
        <taxon>Omphalotaceae</taxon>
        <taxon>Gymnopus</taxon>
    </lineage>
</organism>
<keyword evidence="3" id="KW-1185">Reference proteome</keyword>
<proteinExistence type="predicted"/>
<keyword evidence="1" id="KW-0812">Transmembrane</keyword>
<dbReference type="AlphaFoldDB" id="A0A6A4I7Q1"/>
<protein>
    <submittedName>
        <fullName evidence="2">Uncharacterized protein</fullName>
    </submittedName>
</protein>
<evidence type="ECO:0000256" key="1">
    <source>
        <dbReference type="SAM" id="Phobius"/>
    </source>
</evidence>
<evidence type="ECO:0000313" key="2">
    <source>
        <dbReference type="EMBL" id="KAE9405990.1"/>
    </source>
</evidence>
<keyword evidence="1" id="KW-0472">Membrane</keyword>
<dbReference type="EMBL" id="ML769405">
    <property type="protein sequence ID" value="KAE9405990.1"/>
    <property type="molecule type" value="Genomic_DNA"/>
</dbReference>
<feature type="transmembrane region" description="Helical" evidence="1">
    <location>
        <begin position="12"/>
        <end position="33"/>
    </location>
</feature>